<name>D4YV43_9LACO</name>
<proteinExistence type="inferred from homology"/>
<sequence>MPKFEGKIMKLVFLHSSDTHGFLLPTDYQNKNNYEAPFSLSRVSTAIKTEKNKFGADHVVVTDAGDCLQGSPLASYAHSTGDYRDLVIFTEAYNKVGYDARCLGNHDFNFGQDYLTYYIDNNKAPIINDNILDAETNVPAFGKEYQIIEKSGIKIGILGITTQYIPHWEPKENIAGLKFISAYEQIKHYTKILKPKVDILAVIYHGGFESDPVTGEVTEPHRGENEGYKILTEIPEVDVFLTGHQHRRLNVVSKNTAIVQPGYRGEAIAEVMLDIDEKTKKINSMSTRLIDTKDYEPDPEIVELVHNLDERTQKWLDQPIANLSEPAPIEDAMKGRLQGAPFINLLQQMQLWFTKADVSATAVMSEKAKGFGKEVTMRDVLLNYPYANQLCRVKLTGKQLRHIIEHSASFLKKDTDGKIKFLDRWIKPKPLLYHFDVFYPIEYEADISKPAGERLTKLVLNGKPIEDNKIYHLAVNNYRAMGGGFYPEYSMDKIEFTLDKDYVQMFSEYLTHGSIKVDTKHNYRFY</sequence>
<dbReference type="PANTHER" id="PTHR11575:SF6">
    <property type="entry name" value="2',3'-CYCLIC-NUCLEOTIDE 2'-PHOSPHODIESTERASE_3'-NUCLEOTIDASE"/>
    <property type="match status" value="1"/>
</dbReference>
<dbReference type="GO" id="GO:0030288">
    <property type="term" value="C:outer membrane-bounded periplasmic space"/>
    <property type="evidence" value="ECO:0007669"/>
    <property type="project" value="TreeGrafter"/>
</dbReference>
<keyword evidence="1" id="KW-0732">Signal</keyword>
<dbReference type="GO" id="GO:0008253">
    <property type="term" value="F:5'-nucleotidase activity"/>
    <property type="evidence" value="ECO:0007669"/>
    <property type="project" value="UniProtKB-EC"/>
</dbReference>
<evidence type="ECO:0000256" key="1">
    <source>
        <dbReference type="ARBA" id="ARBA00022729"/>
    </source>
</evidence>
<dbReference type="PATRIC" id="fig|585524.9.peg.1248"/>
<keyword evidence="6" id="KW-1185">Reference proteome</keyword>
<dbReference type="PRINTS" id="PR01607">
    <property type="entry name" value="APYRASEFAMLY"/>
</dbReference>
<gene>
    <name evidence="5" type="primary">yfkN</name>
    <name evidence="5" type="ORF">HMPREF0493_1404</name>
</gene>
<comment type="similarity">
    <text evidence="2">Belongs to the 5'-nucleotidase family.</text>
</comment>
<evidence type="ECO:0000259" key="3">
    <source>
        <dbReference type="Pfam" id="PF00149"/>
    </source>
</evidence>
<dbReference type="EMBL" id="ADNY01000056">
    <property type="protein sequence ID" value="EFG54990.1"/>
    <property type="molecule type" value="Genomic_DNA"/>
</dbReference>
<feature type="domain" description="Calcineurin-like phosphoesterase" evidence="3">
    <location>
        <begin position="13"/>
        <end position="247"/>
    </location>
</feature>
<protein>
    <submittedName>
        <fullName evidence="5">5'-nucleotidase, C-terminal domain protein</fullName>
        <ecNumber evidence="5">3.1.3.5</ecNumber>
    </submittedName>
</protein>
<dbReference type="InterPro" id="IPR029052">
    <property type="entry name" value="Metallo-depent_PP-like"/>
</dbReference>
<organism evidence="5 6">
    <name type="scientific">Lactobacillus amylolyticus DSM 11664</name>
    <dbReference type="NCBI Taxonomy" id="585524"/>
    <lineage>
        <taxon>Bacteria</taxon>
        <taxon>Bacillati</taxon>
        <taxon>Bacillota</taxon>
        <taxon>Bacilli</taxon>
        <taxon>Lactobacillales</taxon>
        <taxon>Lactobacillaceae</taxon>
        <taxon>Lactobacillus</taxon>
    </lineage>
</organism>
<dbReference type="InterPro" id="IPR036907">
    <property type="entry name" value="5'-Nucleotdase_C_sf"/>
</dbReference>
<dbReference type="AlphaFoldDB" id="D4YV43"/>
<dbReference type="GO" id="GO:0009166">
    <property type="term" value="P:nucleotide catabolic process"/>
    <property type="evidence" value="ECO:0007669"/>
    <property type="project" value="InterPro"/>
</dbReference>
<accession>D4YV43</accession>
<reference evidence="5 6" key="1">
    <citation type="submission" date="2010-04" db="EMBL/GenBank/DDBJ databases">
        <authorList>
            <person name="Muzny D."/>
            <person name="Qin X."/>
            <person name="Deng J."/>
            <person name="Jiang H."/>
            <person name="Liu Y."/>
            <person name="Qu J."/>
            <person name="Song X.-Z."/>
            <person name="Zhang L."/>
            <person name="Thornton R."/>
            <person name="Coyle M."/>
            <person name="Francisco L."/>
            <person name="Jackson L."/>
            <person name="Javaid M."/>
            <person name="Korchina V."/>
            <person name="Kovar C."/>
            <person name="Mata R."/>
            <person name="Mathew T."/>
            <person name="Ngo R."/>
            <person name="Nguyen L."/>
            <person name="Nguyen N."/>
            <person name="Okwuonu G."/>
            <person name="Ongeri F."/>
            <person name="Pham C."/>
            <person name="Simmons D."/>
            <person name="Wilczek-Boney K."/>
            <person name="Hale W."/>
            <person name="Jakkamsetti A."/>
            <person name="Pham P."/>
            <person name="Ruth R."/>
            <person name="San Lucas F."/>
            <person name="Warren J."/>
            <person name="Zhang J."/>
            <person name="Zhao Z."/>
            <person name="Zhou C."/>
            <person name="Zhu D."/>
            <person name="Lee S."/>
            <person name="Bess C."/>
            <person name="Blankenburg K."/>
            <person name="Forbes L."/>
            <person name="Fu Q."/>
            <person name="Gubbala S."/>
            <person name="Hirani K."/>
            <person name="Jayaseelan J.C."/>
            <person name="Lara F."/>
            <person name="Munidasa M."/>
            <person name="Palculict T."/>
            <person name="Patil S."/>
            <person name="Pu L.-L."/>
            <person name="Saada N."/>
            <person name="Tang L."/>
            <person name="Weissenberger G."/>
            <person name="Zhu Y."/>
            <person name="Hemphill L."/>
            <person name="Shang Y."/>
            <person name="Youmans B."/>
            <person name="Ayvaz T."/>
            <person name="Ross M."/>
            <person name="Santibanez J."/>
            <person name="Aqrawi P."/>
            <person name="Gross S."/>
            <person name="Joshi V."/>
            <person name="Fowler G."/>
            <person name="Nazareth L."/>
            <person name="Reid J."/>
            <person name="Worley K."/>
            <person name="Petrosino J."/>
            <person name="Highlander S."/>
            <person name="Gibbs R."/>
        </authorList>
    </citation>
    <scope>NUCLEOTIDE SEQUENCE [LARGE SCALE GENOMIC DNA]</scope>
    <source>
        <strain evidence="5 6">DSM 11664</strain>
    </source>
</reference>
<dbReference type="InterPro" id="IPR004843">
    <property type="entry name" value="Calcineurin-like_PHP"/>
</dbReference>
<dbReference type="EC" id="3.1.3.5" evidence="5"/>
<evidence type="ECO:0000313" key="6">
    <source>
        <dbReference type="Proteomes" id="UP000004069"/>
    </source>
</evidence>
<dbReference type="eggNOG" id="COG0737">
    <property type="taxonomic scope" value="Bacteria"/>
</dbReference>
<keyword evidence="2" id="KW-0547">Nucleotide-binding</keyword>
<dbReference type="Gene3D" id="3.60.21.10">
    <property type="match status" value="1"/>
</dbReference>
<dbReference type="Pfam" id="PF00149">
    <property type="entry name" value="Metallophos"/>
    <property type="match status" value="1"/>
</dbReference>
<comment type="caution">
    <text evidence="5">The sequence shown here is derived from an EMBL/GenBank/DDBJ whole genome shotgun (WGS) entry which is preliminary data.</text>
</comment>
<dbReference type="InterPro" id="IPR008334">
    <property type="entry name" value="5'-Nucleotdase_C"/>
</dbReference>
<feature type="domain" description="5'-Nucleotidase C-terminal" evidence="4">
    <location>
        <begin position="334"/>
        <end position="486"/>
    </location>
</feature>
<keyword evidence="2 5" id="KW-0378">Hydrolase</keyword>
<dbReference type="Gene3D" id="3.90.780.10">
    <property type="entry name" value="5'-Nucleotidase, C-terminal domain"/>
    <property type="match status" value="1"/>
</dbReference>
<dbReference type="Pfam" id="PF02872">
    <property type="entry name" value="5_nucleotid_C"/>
    <property type="match status" value="1"/>
</dbReference>
<dbReference type="SUPFAM" id="SSF56300">
    <property type="entry name" value="Metallo-dependent phosphatases"/>
    <property type="match status" value="1"/>
</dbReference>
<dbReference type="Proteomes" id="UP000004069">
    <property type="component" value="Unassembled WGS sequence"/>
</dbReference>
<dbReference type="InterPro" id="IPR006179">
    <property type="entry name" value="5_nucleotidase/apyrase"/>
</dbReference>
<evidence type="ECO:0000313" key="5">
    <source>
        <dbReference type="EMBL" id="EFG54990.1"/>
    </source>
</evidence>
<dbReference type="STRING" id="83683.B1745_03770"/>
<dbReference type="SUPFAM" id="SSF55816">
    <property type="entry name" value="5'-nucleotidase (syn. UDP-sugar hydrolase), C-terminal domain"/>
    <property type="match status" value="1"/>
</dbReference>
<dbReference type="PANTHER" id="PTHR11575">
    <property type="entry name" value="5'-NUCLEOTIDASE-RELATED"/>
    <property type="match status" value="1"/>
</dbReference>
<dbReference type="GO" id="GO:0000166">
    <property type="term" value="F:nucleotide binding"/>
    <property type="evidence" value="ECO:0007669"/>
    <property type="project" value="UniProtKB-KW"/>
</dbReference>
<evidence type="ECO:0000256" key="2">
    <source>
        <dbReference type="RuleBase" id="RU362119"/>
    </source>
</evidence>
<evidence type="ECO:0000259" key="4">
    <source>
        <dbReference type="Pfam" id="PF02872"/>
    </source>
</evidence>